<dbReference type="PANTHER" id="PTHR45458">
    <property type="entry name" value="SHORT-CHAIN DEHYDROGENASE/REDUCTASE SDR"/>
    <property type="match status" value="1"/>
</dbReference>
<dbReference type="InterPro" id="IPR052184">
    <property type="entry name" value="SDR_enzymes"/>
</dbReference>
<sequence length="242" mass="26888">MSEHVLVIGAGGGIGKELVNQLCTHSPDAQVYSVSRGQASTVFHNQQHFTFDSTHEHSIKSFVDELIEKKIRFSRIICTTGVLHTSGDKTLKPEKRLEDIDPAQLAEYFRVNTAVPAMWLKYLVKIVAKDKASIVFFSARVGSISENGIGGWYGYRASKAALNMIVKTASIEYMRRAPNTTLACYHPGTVDTGLSKPFQSNVKPGKLFSAEFTVSQLLSHMHGFDAQHSPYYIDWDGKTIPY</sequence>
<name>H5TD64_9ALTE</name>
<evidence type="ECO:0000313" key="2">
    <source>
        <dbReference type="Proteomes" id="UP000053586"/>
    </source>
</evidence>
<protein>
    <submittedName>
        <fullName evidence="1">Oxidoreductase, short-chain dehydrogenase/reductase family protein</fullName>
    </submittedName>
</protein>
<dbReference type="Proteomes" id="UP000053586">
    <property type="component" value="Unassembled WGS sequence"/>
</dbReference>
<dbReference type="RefSeq" id="WP_006006174.1">
    <property type="nucleotide sequence ID" value="NZ_BAET01000025.1"/>
</dbReference>
<dbReference type="EMBL" id="BAET01000025">
    <property type="protein sequence ID" value="GAB56241.1"/>
    <property type="molecule type" value="Genomic_DNA"/>
</dbReference>
<keyword evidence="2" id="KW-1185">Reference proteome</keyword>
<dbReference type="eggNOG" id="COG1028">
    <property type="taxonomic scope" value="Bacteria"/>
</dbReference>
<proteinExistence type="predicted"/>
<dbReference type="OrthoDB" id="9785826at2"/>
<dbReference type="Gene3D" id="3.40.50.720">
    <property type="entry name" value="NAD(P)-binding Rossmann-like Domain"/>
    <property type="match status" value="1"/>
</dbReference>
<dbReference type="InterPro" id="IPR036291">
    <property type="entry name" value="NAD(P)-bd_dom_sf"/>
</dbReference>
<dbReference type="AlphaFoldDB" id="H5TD64"/>
<reference evidence="1 2" key="1">
    <citation type="journal article" date="2012" name="J. Bacteriol.">
        <title>Genome sequence of proteorhodopsin-containing sea ice bacterium Glaciecola punicea ACAM 611T.</title>
        <authorList>
            <person name="Qin Q.-L."/>
            <person name="Xie B.-B."/>
            <person name="Shu Y.-L."/>
            <person name="Rong J.-C."/>
            <person name="Zhao D.-L."/>
            <person name="Zhang X.-Y."/>
            <person name="Chen X.-L."/>
            <person name="Zhou B.-C."/>
            <person name="Zhanga Y.-Z."/>
        </authorList>
    </citation>
    <scope>NUCLEOTIDE SEQUENCE [LARGE SCALE GENOMIC DNA]</scope>
    <source>
        <strain evidence="1 2">ACAM 611</strain>
    </source>
</reference>
<dbReference type="InterPro" id="IPR002347">
    <property type="entry name" value="SDR_fam"/>
</dbReference>
<organism evidence="1 2">
    <name type="scientific">Glaciecola punicea ACAM 611</name>
    <dbReference type="NCBI Taxonomy" id="1121923"/>
    <lineage>
        <taxon>Bacteria</taxon>
        <taxon>Pseudomonadati</taxon>
        <taxon>Pseudomonadota</taxon>
        <taxon>Gammaproteobacteria</taxon>
        <taxon>Alteromonadales</taxon>
        <taxon>Alteromonadaceae</taxon>
        <taxon>Glaciecola</taxon>
    </lineage>
</organism>
<comment type="caution">
    <text evidence="1">The sequence shown here is derived from an EMBL/GenBank/DDBJ whole genome shotgun (WGS) entry which is preliminary data.</text>
</comment>
<dbReference type="GO" id="GO:0016616">
    <property type="term" value="F:oxidoreductase activity, acting on the CH-OH group of donors, NAD or NADP as acceptor"/>
    <property type="evidence" value="ECO:0007669"/>
    <property type="project" value="TreeGrafter"/>
</dbReference>
<dbReference type="Pfam" id="PF00106">
    <property type="entry name" value="adh_short"/>
    <property type="match status" value="1"/>
</dbReference>
<dbReference type="PANTHER" id="PTHR45458:SF1">
    <property type="entry name" value="SHORT CHAIN DEHYDROGENASE"/>
    <property type="match status" value="1"/>
</dbReference>
<dbReference type="SUPFAM" id="SSF51735">
    <property type="entry name" value="NAD(P)-binding Rossmann-fold domains"/>
    <property type="match status" value="1"/>
</dbReference>
<gene>
    <name evidence="1" type="ORF">GPUN_2126</name>
</gene>
<dbReference type="PRINTS" id="PR00081">
    <property type="entry name" value="GDHRDH"/>
</dbReference>
<evidence type="ECO:0000313" key="1">
    <source>
        <dbReference type="EMBL" id="GAB56241.1"/>
    </source>
</evidence>
<dbReference type="STRING" id="56804.BAE46_12300"/>
<accession>H5TD64</accession>
<reference evidence="1 2" key="2">
    <citation type="journal article" date="2017" name="Antonie Van Leeuwenhoek">
        <title>Rhizobium rhizosphaerae sp. nov., a novel species isolated from rice rhizosphere.</title>
        <authorList>
            <person name="Zhao J.J."/>
            <person name="Zhang J."/>
            <person name="Zhang R.J."/>
            <person name="Zhang C.W."/>
            <person name="Yin H.Q."/>
            <person name="Zhang X.X."/>
        </authorList>
    </citation>
    <scope>NUCLEOTIDE SEQUENCE [LARGE SCALE GENOMIC DNA]</scope>
    <source>
        <strain evidence="1 2">ACAM 611</strain>
    </source>
</reference>